<dbReference type="GO" id="GO:0030246">
    <property type="term" value="F:carbohydrate binding"/>
    <property type="evidence" value="ECO:0007669"/>
    <property type="project" value="UniProtKB-KW"/>
</dbReference>
<name>A0AB32TFP3_DANRE</name>
<dbReference type="Gene3D" id="3.10.100.10">
    <property type="entry name" value="Mannose-Binding Protein A, subunit A"/>
    <property type="match status" value="1"/>
</dbReference>
<evidence type="ECO:0000313" key="6">
    <source>
        <dbReference type="ZFIN" id="ZDB-GENE-130530-940"/>
    </source>
</evidence>
<dbReference type="AGR" id="ZFIN:ZDB-GENE-130530-940"/>
<sequence>MTSGIEMAQPIYGNILVNYDPTPKMDRCSLRNETASDSGKKRSSRAAPVCLVLLCLLLLTAVIVLSVFIYTNNTNFAEERRQLITNIANITEDRDKLLTDIINLTKIKDKVLINITNLEEDRDELLNKITTFTKARNEILKKNANLLKDKDQLIKQLQVFGQEAYYQSSFYYLSSERKSWTESRRDCKDRGADLIIINNKQEQDFIMKITSNNEFWIGLTDSDKEGIWKWVDGSNLTSRFWASSGSITEPNGRKTENCAVTHLKKHPELIGWLDVACDGAYQWICEKNILPVTS</sequence>
<keyword evidence="3" id="KW-1015">Disulfide bond</keyword>
<dbReference type="PROSITE" id="PS50041">
    <property type="entry name" value="C_TYPE_LECTIN_2"/>
    <property type="match status" value="1"/>
</dbReference>
<dbReference type="InterPro" id="IPR016186">
    <property type="entry name" value="C-type_lectin-like/link_sf"/>
</dbReference>
<dbReference type="PANTHER" id="PTHR45710:SF8">
    <property type="entry name" value="RERATING FAMILY MEMBER 4"/>
    <property type="match status" value="1"/>
</dbReference>
<dbReference type="ZFIN" id="ZDB-GENE-130530-940">
    <property type="gene designation" value="zmp:0000000937"/>
</dbReference>
<dbReference type="InterPro" id="IPR033989">
    <property type="entry name" value="CD209-like_CTLD"/>
</dbReference>
<evidence type="ECO:0000313" key="5">
    <source>
        <dbReference type="RefSeq" id="XP_068074684.2"/>
    </source>
</evidence>
<dbReference type="SMART" id="SM00034">
    <property type="entry name" value="CLECT"/>
    <property type="match status" value="1"/>
</dbReference>
<dbReference type="PROSITE" id="PS00615">
    <property type="entry name" value="C_TYPE_LECTIN_1"/>
    <property type="match status" value="1"/>
</dbReference>
<dbReference type="InterPro" id="IPR050828">
    <property type="entry name" value="C-type_lectin/matrix_domain"/>
</dbReference>
<dbReference type="InterPro" id="IPR001304">
    <property type="entry name" value="C-type_lectin-like"/>
</dbReference>
<evidence type="ECO:0000256" key="1">
    <source>
        <dbReference type="ARBA" id="ARBA00004401"/>
    </source>
</evidence>
<gene>
    <name evidence="5 6" type="primary">zmp:0000000937</name>
</gene>
<reference evidence="5" key="1">
    <citation type="submission" date="2025-08" db="UniProtKB">
        <authorList>
            <consortium name="RefSeq"/>
        </authorList>
    </citation>
    <scope>IDENTIFICATION</scope>
    <source>
        <strain evidence="5">Tuebingen</strain>
        <tissue evidence="5">Fibroblasts and whole tissue</tissue>
    </source>
</reference>
<keyword evidence="2" id="KW-0430">Lectin</keyword>
<dbReference type="RefSeq" id="XP_068074684.2">
    <property type="nucleotide sequence ID" value="XM_068218583.2"/>
</dbReference>
<proteinExistence type="predicted"/>
<dbReference type="PANTHER" id="PTHR45710">
    <property type="entry name" value="C-TYPE LECTIN DOMAIN-CONTAINING PROTEIN 180"/>
    <property type="match status" value="1"/>
</dbReference>
<dbReference type="KEGG" id="dre:101884588"/>
<dbReference type="CDD" id="cd03590">
    <property type="entry name" value="CLECT_DC-SIGN_like"/>
    <property type="match status" value="1"/>
</dbReference>
<dbReference type="Proteomes" id="UP000000437">
    <property type="component" value="Chromosome 10"/>
</dbReference>
<keyword evidence="4" id="KW-1185">Reference proteome</keyword>
<evidence type="ECO:0000313" key="4">
    <source>
        <dbReference type="Proteomes" id="UP000000437"/>
    </source>
</evidence>
<protein>
    <submittedName>
        <fullName evidence="5">Uncharacterized protein zmp:0000000937 isoform X1</fullName>
    </submittedName>
</protein>
<dbReference type="AlphaFoldDB" id="A0AB32TFP3"/>
<accession>A0AB32TFP3</accession>
<evidence type="ECO:0000256" key="3">
    <source>
        <dbReference type="ARBA" id="ARBA00023157"/>
    </source>
</evidence>
<dbReference type="InterPro" id="IPR016187">
    <property type="entry name" value="CTDL_fold"/>
</dbReference>
<evidence type="ECO:0000256" key="2">
    <source>
        <dbReference type="ARBA" id="ARBA00022734"/>
    </source>
</evidence>
<dbReference type="SUPFAM" id="SSF56436">
    <property type="entry name" value="C-type lectin-like"/>
    <property type="match status" value="1"/>
</dbReference>
<dbReference type="GO" id="GO:0005886">
    <property type="term" value="C:plasma membrane"/>
    <property type="evidence" value="ECO:0007669"/>
    <property type="project" value="UniProtKB-SubCell"/>
</dbReference>
<organism evidence="4 5">
    <name type="scientific">Danio rerio</name>
    <name type="common">Zebrafish</name>
    <name type="synonym">Brachydanio rerio</name>
    <dbReference type="NCBI Taxonomy" id="7955"/>
    <lineage>
        <taxon>Eukaryota</taxon>
        <taxon>Metazoa</taxon>
        <taxon>Chordata</taxon>
        <taxon>Craniata</taxon>
        <taxon>Vertebrata</taxon>
        <taxon>Euteleostomi</taxon>
        <taxon>Actinopterygii</taxon>
        <taxon>Neopterygii</taxon>
        <taxon>Teleostei</taxon>
        <taxon>Ostariophysi</taxon>
        <taxon>Cypriniformes</taxon>
        <taxon>Danionidae</taxon>
        <taxon>Danioninae</taxon>
        <taxon>Danio</taxon>
    </lineage>
</organism>
<dbReference type="Pfam" id="PF00059">
    <property type="entry name" value="Lectin_C"/>
    <property type="match status" value="1"/>
</dbReference>
<dbReference type="CTD" id="101884588"/>
<dbReference type="InterPro" id="IPR018378">
    <property type="entry name" value="C-type_lectin_CS"/>
</dbReference>
<comment type="subcellular location">
    <subcellularLocation>
        <location evidence="1">Cell membrane</location>
        <topology evidence="1">Single-pass type II membrane protein</topology>
    </subcellularLocation>
</comment>